<feature type="chain" id="PRO_5014685891" evidence="2">
    <location>
        <begin position="25"/>
        <end position="162"/>
    </location>
</feature>
<organism evidence="3 4">
    <name type="scientific">Trinickia dabaoshanensis</name>
    <dbReference type="NCBI Taxonomy" id="564714"/>
    <lineage>
        <taxon>Bacteria</taxon>
        <taxon>Pseudomonadati</taxon>
        <taxon>Pseudomonadota</taxon>
        <taxon>Betaproteobacteria</taxon>
        <taxon>Burkholderiales</taxon>
        <taxon>Burkholderiaceae</taxon>
        <taxon>Trinickia</taxon>
    </lineage>
</organism>
<reference evidence="3 4" key="1">
    <citation type="submission" date="2018-01" db="EMBL/GenBank/DDBJ databases">
        <title>Whole genome analyses suggest that Burkholderia sensu lato contains two further novel genera in the rhizoxinica-symbiotica group Mycetohabitans gen. nov., and Trinickia gen. nov.: implications for the evolution of diazotrophy and nodulation in the Burkholderiaceae.</title>
        <authorList>
            <person name="Estrada-de los Santos P."/>
            <person name="Palmer M."/>
            <person name="Chavez-Ramirez B."/>
            <person name="Beukes C."/>
            <person name="Steenkamp E.T."/>
            <person name="Hirsch A.M."/>
            <person name="Manyaka P."/>
            <person name="Maluk M."/>
            <person name="Lafos M."/>
            <person name="Crook M."/>
            <person name="Gross E."/>
            <person name="Simon M.F."/>
            <person name="Bueno dos Reis Junior F."/>
            <person name="Poole P.S."/>
            <person name="Venter S.N."/>
            <person name="James E.K."/>
        </authorList>
    </citation>
    <scope>NUCLEOTIDE SEQUENCE [LARGE SCALE GENOMIC DNA]</scope>
    <source>
        <strain evidence="3 4">GIMN1.004</strain>
    </source>
</reference>
<accession>A0A2N7VRM8</accession>
<protein>
    <submittedName>
        <fullName evidence="3">Uncharacterized protein</fullName>
    </submittedName>
</protein>
<feature type="coiled-coil region" evidence="1">
    <location>
        <begin position="43"/>
        <end position="73"/>
    </location>
</feature>
<comment type="caution">
    <text evidence="3">The sequence shown here is derived from an EMBL/GenBank/DDBJ whole genome shotgun (WGS) entry which is preliminary data.</text>
</comment>
<keyword evidence="2" id="KW-0732">Signal</keyword>
<evidence type="ECO:0000256" key="1">
    <source>
        <dbReference type="SAM" id="Coils"/>
    </source>
</evidence>
<sequence>MRTALSLFAVSTALAMAMAANVRANDAHHPASAAQPGVSAPKVSASEQSAERLEDARRQMQKMLAQMDEIRQTKDPVARQRLMDEHMRTLQDAMQSMHAMGGPMMMAMMGPQGMGGATNRVQSGKRGAGMNQRMDMMEKRMDMMQMMMEQMMQQQNPPAPAQ</sequence>
<dbReference type="AlphaFoldDB" id="A0A2N7VRM8"/>
<dbReference type="OrthoDB" id="8929854at2"/>
<gene>
    <name evidence="3" type="ORF">C0Z18_12620</name>
</gene>
<feature type="signal peptide" evidence="2">
    <location>
        <begin position="1"/>
        <end position="24"/>
    </location>
</feature>
<keyword evidence="4" id="KW-1185">Reference proteome</keyword>
<evidence type="ECO:0000313" key="4">
    <source>
        <dbReference type="Proteomes" id="UP000235616"/>
    </source>
</evidence>
<dbReference type="EMBL" id="PNYA01000010">
    <property type="protein sequence ID" value="PMS19821.1"/>
    <property type="molecule type" value="Genomic_DNA"/>
</dbReference>
<evidence type="ECO:0000256" key="2">
    <source>
        <dbReference type="SAM" id="SignalP"/>
    </source>
</evidence>
<name>A0A2N7VRM8_9BURK</name>
<dbReference type="Proteomes" id="UP000235616">
    <property type="component" value="Unassembled WGS sequence"/>
</dbReference>
<proteinExistence type="predicted"/>
<keyword evidence="1" id="KW-0175">Coiled coil</keyword>
<evidence type="ECO:0000313" key="3">
    <source>
        <dbReference type="EMBL" id="PMS19821.1"/>
    </source>
</evidence>